<dbReference type="OrthoDB" id="127107at2"/>
<feature type="domain" description="Cytochrome c" evidence="6">
    <location>
        <begin position="31"/>
        <end position="137"/>
    </location>
</feature>
<dbReference type="Pfam" id="PF07583">
    <property type="entry name" value="PSCyt2"/>
    <property type="match status" value="1"/>
</dbReference>
<protein>
    <submittedName>
        <fullName evidence="7">Planctomycete cytochrome C</fullName>
    </submittedName>
</protein>
<feature type="chain" id="PRO_5021969075" evidence="5">
    <location>
        <begin position="21"/>
        <end position="1007"/>
    </location>
</feature>
<dbReference type="InterPro" id="IPR009056">
    <property type="entry name" value="Cyt_c-like_dom"/>
</dbReference>
<dbReference type="Proteomes" id="UP000320390">
    <property type="component" value="Chromosome"/>
</dbReference>
<dbReference type="GO" id="GO:0009055">
    <property type="term" value="F:electron transfer activity"/>
    <property type="evidence" value="ECO:0007669"/>
    <property type="project" value="InterPro"/>
</dbReference>
<gene>
    <name evidence="7" type="ORF">Poly30_55540</name>
</gene>
<dbReference type="Gene3D" id="2.60.120.260">
    <property type="entry name" value="Galactose-binding domain-like"/>
    <property type="match status" value="1"/>
</dbReference>
<feature type="signal peptide" evidence="5">
    <location>
        <begin position="1"/>
        <end position="20"/>
    </location>
</feature>
<sequence precursor="true">MRITTFLAFFTLFLSAAASGRDPGTPELGTGDFAPGLGVFDTESLGPEDFTAVRRILETRCLECHGGAHRKSFLSFATAETFAEGGSRGDVLDRDRLEKSRLLKVIEYGNPELAMPKSGAIPDEEVAVLRAWILKGAPWPEGSAGRLADPSAHPLEEHHVSADGSWWAYGSLDRLEDPKVEDAAWAEHPVDAWIRASLDQAGFAPAERARPEALLRRATFALTGLPPTPAERHAFLAAVEDLGWEQAWSQLLDGLFASPHYGEAQARHWLDLVRYAETDGYERDSAKQNIWRYRDWVIRAFNRDLPYDRFVQLQLAGDEYAADIGDPFEAAEAQIATGFYRIGLFDDEPADREQAASDARADIVDTVSQVVFGTTMGCARCHDHKADPVTQKEYFALTAHFTGVTRYSKNGTRDLADRAGDGVWAPDAHADRLAEIDAALTAEVERTGLGTVVKNDSPVTLVADARAAAHEWLYRIGDAFQGDAWSQPGFDDASWKSGRSGFGAAGTPGAIVNTAWQTPVIQLRTTFRLGEIPSALHLTYLHDEDVQIYLNGQLILERPGYTTSYLARQLGADALAALVVGRNVLAVQCSQTAGGQAIDVGLSTKWDVEAEGGMLESVRVALGEAPADDQRFEGLRRHLMERDRHLAQPVAVPYPAHVAYENGPVPPEQFVEMRGSVHARGDRVDPALPEAWLVGQPAEAPAYELPAPGPGAASSLRRRTLADWAFEGGAHVTARVEANRIWQFLFGRGICRTSGDFGRLGELPTNAKLLDRVALELIDREWSVKSLQRWLMESEAYQMGTERDPVVATLNDPRNDLYSAFDPRRLTAEEYRDATLATSGELNTERFGPWVFPPLADEVLATSSQPNNAWGHGTPEDAVRRSLYVHVKRSLREPLLASLDQPDPDLPCPVRFPTNVPTQALLTLNGPFVNARAEALAASVLAEADGAADALRTAIENTLGRDATEDEIDRGLTFLESLQSEHDLDEAGAVALFALGLFNRNEFLWID</sequence>
<evidence type="ECO:0000256" key="5">
    <source>
        <dbReference type="SAM" id="SignalP"/>
    </source>
</evidence>
<evidence type="ECO:0000256" key="1">
    <source>
        <dbReference type="ARBA" id="ARBA00022617"/>
    </source>
</evidence>
<dbReference type="GO" id="GO:0046872">
    <property type="term" value="F:metal ion binding"/>
    <property type="evidence" value="ECO:0007669"/>
    <property type="project" value="UniProtKB-KW"/>
</dbReference>
<dbReference type="SUPFAM" id="SSF46626">
    <property type="entry name" value="Cytochrome c"/>
    <property type="match status" value="1"/>
</dbReference>
<evidence type="ECO:0000313" key="7">
    <source>
        <dbReference type="EMBL" id="QDV09993.1"/>
    </source>
</evidence>
<dbReference type="AlphaFoldDB" id="A0A518F0X3"/>
<dbReference type="PROSITE" id="PS51007">
    <property type="entry name" value="CYTC"/>
    <property type="match status" value="1"/>
</dbReference>
<evidence type="ECO:0000256" key="2">
    <source>
        <dbReference type="ARBA" id="ARBA00022723"/>
    </source>
</evidence>
<dbReference type="InterPro" id="IPR022655">
    <property type="entry name" value="DUF1553"/>
</dbReference>
<dbReference type="Pfam" id="PF07587">
    <property type="entry name" value="PSD1"/>
    <property type="match status" value="1"/>
</dbReference>
<keyword evidence="3 4" id="KW-0408">Iron</keyword>
<accession>A0A518F0X3</accession>
<dbReference type="Pfam" id="PF07635">
    <property type="entry name" value="PSCyt1"/>
    <property type="match status" value="1"/>
</dbReference>
<dbReference type="EMBL" id="CP036434">
    <property type="protein sequence ID" value="QDV09993.1"/>
    <property type="molecule type" value="Genomic_DNA"/>
</dbReference>
<name>A0A518F0X3_9BACT</name>
<dbReference type="SUPFAM" id="SSF49785">
    <property type="entry name" value="Galactose-binding domain-like"/>
    <property type="match status" value="1"/>
</dbReference>
<dbReference type="InterPro" id="IPR008979">
    <property type="entry name" value="Galactose-bd-like_sf"/>
</dbReference>
<dbReference type="PANTHER" id="PTHR35889">
    <property type="entry name" value="CYCLOINULO-OLIGOSACCHARIDE FRUCTANOTRANSFERASE-RELATED"/>
    <property type="match status" value="1"/>
</dbReference>
<dbReference type="InterPro" id="IPR011444">
    <property type="entry name" value="DUF1549"/>
</dbReference>
<evidence type="ECO:0000313" key="8">
    <source>
        <dbReference type="Proteomes" id="UP000320390"/>
    </source>
</evidence>
<keyword evidence="8" id="KW-1185">Reference proteome</keyword>
<keyword evidence="5" id="KW-0732">Signal</keyword>
<evidence type="ECO:0000256" key="3">
    <source>
        <dbReference type="ARBA" id="ARBA00023004"/>
    </source>
</evidence>
<dbReference type="InterPro" id="IPR036909">
    <property type="entry name" value="Cyt_c-like_dom_sf"/>
</dbReference>
<keyword evidence="2 4" id="KW-0479">Metal-binding</keyword>
<keyword evidence="1 4" id="KW-0349">Heme</keyword>
<reference evidence="7 8" key="1">
    <citation type="submission" date="2019-02" db="EMBL/GenBank/DDBJ databases">
        <title>Deep-cultivation of Planctomycetes and their phenomic and genomic characterization uncovers novel biology.</title>
        <authorList>
            <person name="Wiegand S."/>
            <person name="Jogler M."/>
            <person name="Boedeker C."/>
            <person name="Pinto D."/>
            <person name="Vollmers J."/>
            <person name="Rivas-Marin E."/>
            <person name="Kohn T."/>
            <person name="Peeters S.H."/>
            <person name="Heuer A."/>
            <person name="Rast P."/>
            <person name="Oberbeckmann S."/>
            <person name="Bunk B."/>
            <person name="Jeske O."/>
            <person name="Meyerdierks A."/>
            <person name="Storesund J.E."/>
            <person name="Kallscheuer N."/>
            <person name="Luecker S."/>
            <person name="Lage O.M."/>
            <person name="Pohl T."/>
            <person name="Merkel B.J."/>
            <person name="Hornburger P."/>
            <person name="Mueller R.-W."/>
            <person name="Bruemmer F."/>
            <person name="Labrenz M."/>
            <person name="Spormann A.M."/>
            <person name="Op den Camp H."/>
            <person name="Overmann J."/>
            <person name="Amann R."/>
            <person name="Jetten M.S.M."/>
            <person name="Mascher T."/>
            <person name="Medema M.H."/>
            <person name="Devos D.P."/>
            <person name="Kaster A.-K."/>
            <person name="Ovreas L."/>
            <person name="Rohde M."/>
            <person name="Galperin M.Y."/>
            <person name="Jogler C."/>
        </authorList>
    </citation>
    <scope>NUCLEOTIDE SEQUENCE [LARGE SCALE GENOMIC DNA]</scope>
    <source>
        <strain evidence="7 8">Poly30</strain>
    </source>
</reference>
<dbReference type="InterPro" id="IPR011429">
    <property type="entry name" value="Cyt_c_Planctomycete-type"/>
</dbReference>
<evidence type="ECO:0000259" key="6">
    <source>
        <dbReference type="PROSITE" id="PS51007"/>
    </source>
</evidence>
<dbReference type="RefSeq" id="WP_145205388.1">
    <property type="nucleotide sequence ID" value="NZ_CP036434.1"/>
</dbReference>
<dbReference type="GO" id="GO:0020037">
    <property type="term" value="F:heme binding"/>
    <property type="evidence" value="ECO:0007669"/>
    <property type="project" value="InterPro"/>
</dbReference>
<organism evidence="7 8">
    <name type="scientific">Saltatorellus ferox</name>
    <dbReference type="NCBI Taxonomy" id="2528018"/>
    <lineage>
        <taxon>Bacteria</taxon>
        <taxon>Pseudomonadati</taxon>
        <taxon>Planctomycetota</taxon>
        <taxon>Planctomycetia</taxon>
        <taxon>Planctomycetia incertae sedis</taxon>
        <taxon>Saltatorellus</taxon>
    </lineage>
</organism>
<evidence type="ECO:0000256" key="4">
    <source>
        <dbReference type="PROSITE-ProRule" id="PRU00433"/>
    </source>
</evidence>
<proteinExistence type="predicted"/>
<dbReference type="PANTHER" id="PTHR35889:SF3">
    <property type="entry name" value="F-BOX DOMAIN-CONTAINING PROTEIN"/>
    <property type="match status" value="1"/>
</dbReference>